<dbReference type="GO" id="GO:0005245">
    <property type="term" value="F:voltage-gated calcium channel activity"/>
    <property type="evidence" value="ECO:0007669"/>
    <property type="project" value="TreeGrafter"/>
</dbReference>
<proteinExistence type="predicted"/>
<dbReference type="PROSITE" id="PS51257">
    <property type="entry name" value="PROKAR_LIPOPROTEIN"/>
    <property type="match status" value="1"/>
</dbReference>
<sequence>MRKLLSCLMIVGLIFAGGCLPFEIPFSKSSSEAQQVEKEKTEKKRFIPEALKGVDLPPAGKYAGDKYDWAKVKKELDRIPKDATGSQILKKFYELAAEDYTPYFEFYETFDPSNIEVTPGPGGLKSLKLPEQKSVNIMILVDSSGSMAGKVDGGVKMDLAKNAVKEFADQMPKGANVSLVAYGHKGSNQSKDKAVSCKGIEEVFPLGAYDEKKFNQALDKFKPVGYTPLADSLKYAHKKLSNQKNAENIVYVVSDGIETCGGDPVKAAKELNQSDIKAVVNIIGFDLDDEGQRQLKAVADAGGGEYSSVDSKVELDEYFKEERRRLYNAWAEWARRHYNDAQNVAREKMDELERVTSEFRSVADREERRFDRMSEYLEEERGFEFQLLYNHVKQKYRERAGYLRDYRNYMENKLWQQVRDERDKVQDHVTDKRDEEQDKLY</sequence>
<reference evidence="3" key="1">
    <citation type="submission" date="2016-10" db="EMBL/GenBank/DDBJ databases">
        <authorList>
            <person name="Varghese N."/>
            <person name="Submissions S."/>
        </authorList>
    </citation>
    <scope>NUCLEOTIDE SEQUENCE [LARGE SCALE GENOMIC DNA]</scope>
    <source>
        <strain evidence="3">DSM 44945</strain>
    </source>
</reference>
<dbReference type="AlphaFoldDB" id="A0A1I2MG01"/>
<dbReference type="EMBL" id="FOOK01000008">
    <property type="protein sequence ID" value="SFF90435.1"/>
    <property type="molecule type" value="Genomic_DNA"/>
</dbReference>
<dbReference type="InterPro" id="IPR002035">
    <property type="entry name" value="VWF_A"/>
</dbReference>
<gene>
    <name evidence="2" type="ORF">SAMN04488025_10840</name>
</gene>
<organism evidence="2 3">
    <name type="scientific">Planifilum fulgidum</name>
    <dbReference type="NCBI Taxonomy" id="201973"/>
    <lineage>
        <taxon>Bacteria</taxon>
        <taxon>Bacillati</taxon>
        <taxon>Bacillota</taxon>
        <taxon>Bacilli</taxon>
        <taxon>Bacillales</taxon>
        <taxon>Thermoactinomycetaceae</taxon>
        <taxon>Planifilum</taxon>
    </lineage>
</organism>
<dbReference type="SUPFAM" id="SSF53300">
    <property type="entry name" value="vWA-like"/>
    <property type="match status" value="1"/>
</dbReference>
<dbReference type="Pfam" id="PF00092">
    <property type="entry name" value="VWA"/>
    <property type="match status" value="1"/>
</dbReference>
<dbReference type="InterPro" id="IPR036465">
    <property type="entry name" value="vWFA_dom_sf"/>
</dbReference>
<protein>
    <submittedName>
        <fullName evidence="2">Ca-activated chloride channel family protein</fullName>
    </submittedName>
</protein>
<dbReference type="SMART" id="SM00327">
    <property type="entry name" value="VWA"/>
    <property type="match status" value="1"/>
</dbReference>
<evidence type="ECO:0000259" key="1">
    <source>
        <dbReference type="PROSITE" id="PS50234"/>
    </source>
</evidence>
<dbReference type="STRING" id="201973.SAMN04488025_10840"/>
<dbReference type="PANTHER" id="PTHR10166">
    <property type="entry name" value="VOLTAGE-DEPENDENT CALCIUM CHANNEL SUBUNIT ALPHA-2/DELTA-RELATED"/>
    <property type="match status" value="1"/>
</dbReference>
<dbReference type="RefSeq" id="WP_092037010.1">
    <property type="nucleotide sequence ID" value="NZ_FOOK01000008.1"/>
</dbReference>
<keyword evidence="3" id="KW-1185">Reference proteome</keyword>
<dbReference type="Gene3D" id="3.40.50.410">
    <property type="entry name" value="von Willebrand factor, type A domain"/>
    <property type="match status" value="1"/>
</dbReference>
<dbReference type="Proteomes" id="UP000198661">
    <property type="component" value="Unassembled WGS sequence"/>
</dbReference>
<name>A0A1I2MG01_9BACL</name>
<dbReference type="PANTHER" id="PTHR10166:SF37">
    <property type="entry name" value="STOLID, ISOFORM H"/>
    <property type="match status" value="1"/>
</dbReference>
<feature type="domain" description="VWFA" evidence="1">
    <location>
        <begin position="136"/>
        <end position="326"/>
    </location>
</feature>
<dbReference type="InterPro" id="IPR051173">
    <property type="entry name" value="Ca_channel_alpha-2/delta"/>
</dbReference>
<dbReference type="PROSITE" id="PS50234">
    <property type="entry name" value="VWFA"/>
    <property type="match status" value="1"/>
</dbReference>
<dbReference type="OrthoDB" id="9783818at2"/>
<dbReference type="GO" id="GO:0005891">
    <property type="term" value="C:voltage-gated calcium channel complex"/>
    <property type="evidence" value="ECO:0007669"/>
    <property type="project" value="TreeGrafter"/>
</dbReference>
<evidence type="ECO:0000313" key="2">
    <source>
        <dbReference type="EMBL" id="SFF90435.1"/>
    </source>
</evidence>
<accession>A0A1I2MG01</accession>
<evidence type="ECO:0000313" key="3">
    <source>
        <dbReference type="Proteomes" id="UP000198661"/>
    </source>
</evidence>